<gene>
    <name evidence="1" type="ORF">M413DRAFT_119359</name>
</gene>
<dbReference type="HOGENOM" id="CLU_1343397_0_0_1"/>
<dbReference type="AlphaFoldDB" id="A0A0C2Z9X8"/>
<accession>A0A0C2Z9X8</accession>
<organism evidence="1 2">
    <name type="scientific">Hebeloma cylindrosporum</name>
    <dbReference type="NCBI Taxonomy" id="76867"/>
    <lineage>
        <taxon>Eukaryota</taxon>
        <taxon>Fungi</taxon>
        <taxon>Dikarya</taxon>
        <taxon>Basidiomycota</taxon>
        <taxon>Agaricomycotina</taxon>
        <taxon>Agaricomycetes</taxon>
        <taxon>Agaricomycetidae</taxon>
        <taxon>Agaricales</taxon>
        <taxon>Agaricineae</taxon>
        <taxon>Hymenogastraceae</taxon>
        <taxon>Hebeloma</taxon>
    </lineage>
</organism>
<dbReference type="EMBL" id="KN831768">
    <property type="protein sequence ID" value="KIM49937.1"/>
    <property type="molecule type" value="Genomic_DNA"/>
</dbReference>
<reference evidence="1 2" key="1">
    <citation type="submission" date="2014-04" db="EMBL/GenBank/DDBJ databases">
        <authorList>
            <consortium name="DOE Joint Genome Institute"/>
            <person name="Kuo A."/>
            <person name="Gay G."/>
            <person name="Dore J."/>
            <person name="Kohler A."/>
            <person name="Nagy L.G."/>
            <person name="Floudas D."/>
            <person name="Copeland A."/>
            <person name="Barry K.W."/>
            <person name="Cichocki N."/>
            <person name="Veneault-Fourrey C."/>
            <person name="LaButti K."/>
            <person name="Lindquist E.A."/>
            <person name="Lipzen A."/>
            <person name="Lundell T."/>
            <person name="Morin E."/>
            <person name="Murat C."/>
            <person name="Sun H."/>
            <person name="Tunlid A."/>
            <person name="Henrissat B."/>
            <person name="Grigoriev I.V."/>
            <person name="Hibbett D.S."/>
            <person name="Martin F."/>
            <person name="Nordberg H.P."/>
            <person name="Cantor M.N."/>
            <person name="Hua S.X."/>
        </authorList>
    </citation>
    <scope>NUCLEOTIDE SEQUENCE [LARGE SCALE GENOMIC DNA]</scope>
    <source>
        <strain evidence="2">h7</strain>
    </source>
</reference>
<sequence length="204" mass="23349">MPAASTSATLSLPIHIPTDIISEIVDELESVYFNEPVFDYISRPQHEQEAVSIREFLAYRLVSLSFMDDITPRVFKVVRLSQNQRQIDKFWSLFGDGKHTLGRHVRELIYQDSEGPLEREIEATLSNLHLFPNLDTAQIFFHCYGLSAGDEAYKAAEDHQQTNQHLLESLSFAYRRELFVLYSLFNTANISIKPSPSLWPLSAA</sequence>
<evidence type="ECO:0000313" key="1">
    <source>
        <dbReference type="EMBL" id="KIM49937.1"/>
    </source>
</evidence>
<dbReference type="Proteomes" id="UP000053424">
    <property type="component" value="Unassembled WGS sequence"/>
</dbReference>
<name>A0A0C2Z9X8_HEBCY</name>
<protein>
    <submittedName>
        <fullName evidence="1">Uncharacterized protein</fullName>
    </submittedName>
</protein>
<reference evidence="2" key="2">
    <citation type="submission" date="2015-01" db="EMBL/GenBank/DDBJ databases">
        <title>Evolutionary Origins and Diversification of the Mycorrhizal Mutualists.</title>
        <authorList>
            <consortium name="DOE Joint Genome Institute"/>
            <consortium name="Mycorrhizal Genomics Consortium"/>
            <person name="Kohler A."/>
            <person name="Kuo A."/>
            <person name="Nagy L.G."/>
            <person name="Floudas D."/>
            <person name="Copeland A."/>
            <person name="Barry K.W."/>
            <person name="Cichocki N."/>
            <person name="Veneault-Fourrey C."/>
            <person name="LaButti K."/>
            <person name="Lindquist E.A."/>
            <person name="Lipzen A."/>
            <person name="Lundell T."/>
            <person name="Morin E."/>
            <person name="Murat C."/>
            <person name="Riley R."/>
            <person name="Ohm R."/>
            <person name="Sun H."/>
            <person name="Tunlid A."/>
            <person name="Henrissat B."/>
            <person name="Grigoriev I.V."/>
            <person name="Hibbett D.S."/>
            <person name="Martin F."/>
        </authorList>
    </citation>
    <scope>NUCLEOTIDE SEQUENCE [LARGE SCALE GENOMIC DNA]</scope>
    <source>
        <strain evidence="2">h7</strain>
    </source>
</reference>
<evidence type="ECO:0000313" key="2">
    <source>
        <dbReference type="Proteomes" id="UP000053424"/>
    </source>
</evidence>
<keyword evidence="2" id="KW-1185">Reference proteome</keyword>
<proteinExistence type="predicted"/>